<protein>
    <submittedName>
        <fullName evidence="1">Uncharacterized protein</fullName>
    </submittedName>
</protein>
<reference evidence="1 2" key="1">
    <citation type="journal article" date="2023" name="ACS Omega">
        <title>Identification of the Neoaspergillic Acid Biosynthesis Gene Cluster by Establishing an In Vitro CRISPR-Ribonucleoprotein Genetic System in Aspergillus melleus.</title>
        <authorList>
            <person name="Yuan B."/>
            <person name="Grau M.F."/>
            <person name="Murata R.M."/>
            <person name="Torok T."/>
            <person name="Venkateswaran K."/>
            <person name="Stajich J.E."/>
            <person name="Wang C.C.C."/>
        </authorList>
    </citation>
    <scope>NUCLEOTIDE SEQUENCE [LARGE SCALE GENOMIC DNA]</scope>
    <source>
        <strain evidence="1 2">IMV 1140</strain>
    </source>
</reference>
<dbReference type="EMBL" id="JAOPJF010000074">
    <property type="protein sequence ID" value="KAK1140814.1"/>
    <property type="molecule type" value="Genomic_DNA"/>
</dbReference>
<evidence type="ECO:0000313" key="2">
    <source>
        <dbReference type="Proteomes" id="UP001177260"/>
    </source>
</evidence>
<gene>
    <name evidence="1" type="ORF">N8T08_009810</name>
</gene>
<keyword evidence="2" id="KW-1185">Reference proteome</keyword>
<comment type="caution">
    <text evidence="1">The sequence shown here is derived from an EMBL/GenBank/DDBJ whole genome shotgun (WGS) entry which is preliminary data.</text>
</comment>
<dbReference type="Proteomes" id="UP001177260">
    <property type="component" value="Unassembled WGS sequence"/>
</dbReference>
<proteinExistence type="predicted"/>
<accession>A0ACC3ATK5</accession>
<evidence type="ECO:0000313" key="1">
    <source>
        <dbReference type="EMBL" id="KAK1140814.1"/>
    </source>
</evidence>
<name>A0ACC3ATK5_9EURO</name>
<sequence length="266" mass="29383">MPSYRLEEASTGRAGCQNRECKEAKVKIPKGELRLGTWVDTERFQSFFWRHWGCVTPKIVSHMQETIADEGDGELSTIDGFEDLSEEHQDKVRKAVEQGHVDDEDWKGDVEMNRPGKNGYRKRVTKKNAKADEDDEPAEEKEPAKPKKRTAKAAKNDESDDEAPKAKKTKTAGRSKKVVESEGESEGEDSEAATPAKSKAKPAARKGRAAAKATPEKKATAGTRTGGRRQKKAVAEDEGDAEAQAEPEPEPVVEEKPKRGRKKKSA</sequence>
<organism evidence="1 2">
    <name type="scientific">Aspergillus melleus</name>
    <dbReference type="NCBI Taxonomy" id="138277"/>
    <lineage>
        <taxon>Eukaryota</taxon>
        <taxon>Fungi</taxon>
        <taxon>Dikarya</taxon>
        <taxon>Ascomycota</taxon>
        <taxon>Pezizomycotina</taxon>
        <taxon>Eurotiomycetes</taxon>
        <taxon>Eurotiomycetidae</taxon>
        <taxon>Eurotiales</taxon>
        <taxon>Aspergillaceae</taxon>
        <taxon>Aspergillus</taxon>
        <taxon>Aspergillus subgen. Circumdati</taxon>
    </lineage>
</organism>